<dbReference type="InterPro" id="IPR036390">
    <property type="entry name" value="WH_DNA-bd_sf"/>
</dbReference>
<evidence type="ECO:0000256" key="3">
    <source>
        <dbReference type="ARBA" id="ARBA00023125"/>
    </source>
</evidence>
<dbReference type="SUPFAM" id="SSF46785">
    <property type="entry name" value="Winged helix' DNA-binding domain"/>
    <property type="match status" value="1"/>
</dbReference>
<evidence type="ECO:0000256" key="2">
    <source>
        <dbReference type="ARBA" id="ARBA00023015"/>
    </source>
</evidence>
<feature type="domain" description="HTH lysR-type" evidence="5">
    <location>
        <begin position="5"/>
        <end position="62"/>
    </location>
</feature>
<evidence type="ECO:0000259" key="5">
    <source>
        <dbReference type="PROSITE" id="PS50931"/>
    </source>
</evidence>
<dbReference type="InterPro" id="IPR005119">
    <property type="entry name" value="LysR_subst-bd"/>
</dbReference>
<keyword evidence="7" id="KW-1185">Reference proteome</keyword>
<proteinExistence type="inferred from homology"/>
<protein>
    <submittedName>
        <fullName evidence="6">LysR substrate-binding domain-containing protein</fullName>
    </submittedName>
</protein>
<dbReference type="InterPro" id="IPR058163">
    <property type="entry name" value="LysR-type_TF_proteobact-type"/>
</dbReference>
<reference evidence="6 7" key="1">
    <citation type="submission" date="2022-03" db="EMBL/GenBank/DDBJ databases">
        <title>Genomic signatures underlying metal tolerance in selected Arctic bacterial isolates.</title>
        <authorList>
            <person name="Thomas F.A."/>
            <person name="Venkatachalam S."/>
            <person name="Krishnan K.P."/>
        </authorList>
    </citation>
    <scope>NUCLEOTIDE SEQUENCE [LARGE SCALE GENOMIC DNA]</scope>
    <source>
        <strain evidence="6 7">HM116</strain>
    </source>
</reference>
<dbReference type="PANTHER" id="PTHR30537">
    <property type="entry name" value="HTH-TYPE TRANSCRIPTIONAL REGULATOR"/>
    <property type="match status" value="1"/>
</dbReference>
<dbReference type="CDD" id="cd08432">
    <property type="entry name" value="PBP2_GcdR_TrpI_HvrB_AmpR_like"/>
    <property type="match status" value="1"/>
</dbReference>
<dbReference type="Proteomes" id="UP001320609">
    <property type="component" value="Unassembled WGS sequence"/>
</dbReference>
<evidence type="ECO:0000256" key="1">
    <source>
        <dbReference type="ARBA" id="ARBA00009437"/>
    </source>
</evidence>
<dbReference type="PROSITE" id="PS50931">
    <property type="entry name" value="HTH_LYSR"/>
    <property type="match status" value="1"/>
</dbReference>
<keyword evidence="2" id="KW-0805">Transcription regulation</keyword>
<evidence type="ECO:0000313" key="7">
    <source>
        <dbReference type="Proteomes" id="UP001320609"/>
    </source>
</evidence>
<dbReference type="SUPFAM" id="SSF53850">
    <property type="entry name" value="Periplasmic binding protein-like II"/>
    <property type="match status" value="1"/>
</dbReference>
<dbReference type="EMBL" id="JAKVTW010000024">
    <property type="protein sequence ID" value="MCH4813762.1"/>
    <property type="molecule type" value="Genomic_DNA"/>
</dbReference>
<evidence type="ECO:0000313" key="6">
    <source>
        <dbReference type="EMBL" id="MCH4813762.1"/>
    </source>
</evidence>
<accession>A0ABS9SCE3</accession>
<dbReference type="Pfam" id="PF00126">
    <property type="entry name" value="HTH_1"/>
    <property type="match status" value="1"/>
</dbReference>
<keyword evidence="4" id="KW-0804">Transcription</keyword>
<comment type="caution">
    <text evidence="6">The sequence shown here is derived from an EMBL/GenBank/DDBJ whole genome shotgun (WGS) entry which is preliminary data.</text>
</comment>
<dbReference type="Gene3D" id="3.40.190.10">
    <property type="entry name" value="Periplasmic binding protein-like II"/>
    <property type="match status" value="2"/>
</dbReference>
<dbReference type="Pfam" id="PF03466">
    <property type="entry name" value="LysR_substrate"/>
    <property type="match status" value="1"/>
</dbReference>
<gene>
    <name evidence="6" type="ORF">MLE19_20760</name>
</gene>
<organism evidence="6 7">
    <name type="scientific">Vreelandella neptunia</name>
    <dbReference type="NCBI Taxonomy" id="115551"/>
    <lineage>
        <taxon>Bacteria</taxon>
        <taxon>Pseudomonadati</taxon>
        <taxon>Pseudomonadota</taxon>
        <taxon>Gammaproteobacteria</taxon>
        <taxon>Oceanospirillales</taxon>
        <taxon>Halomonadaceae</taxon>
        <taxon>Vreelandella</taxon>
    </lineage>
</organism>
<dbReference type="InterPro" id="IPR000847">
    <property type="entry name" value="LysR_HTH_N"/>
</dbReference>
<sequence length="324" mass="36749">MALNPNLNSLAYFEAVARLGRVTLAATELGVSSAAISQQIKALEGQYGVMLFRRVNRRLTLTLNGEMLFQATTSALQLIRGAQATIREQHDTYNLKLRVSPTFGVHWLSNRLKRFIDTHPDWGLRVDATPDFTNFETEVVDLDLRYGTGAWNDLYSECIIHDLVMPLCSPDYLAQLQAGGGTTAEQLGRARIIRCMKALYQWEIWMVRHGVEHVEKLPKLRFDRSSMVIDLARQGAGVILESMTLALDDLKRGTLVPFSPVFPAVQFPAYWIVCPPRHTNRRIVRLFSEWVREEAREHEEQAQAILAAYGCTHRPVEEMELVLG</sequence>
<dbReference type="PANTHER" id="PTHR30537:SF79">
    <property type="entry name" value="TRANSCRIPTIONAL REGULATOR-RELATED"/>
    <property type="match status" value="1"/>
</dbReference>
<dbReference type="InterPro" id="IPR036388">
    <property type="entry name" value="WH-like_DNA-bd_sf"/>
</dbReference>
<comment type="similarity">
    <text evidence="1">Belongs to the LysR transcriptional regulatory family.</text>
</comment>
<keyword evidence="3" id="KW-0238">DNA-binding</keyword>
<evidence type="ECO:0000256" key="4">
    <source>
        <dbReference type="ARBA" id="ARBA00023163"/>
    </source>
</evidence>
<dbReference type="Gene3D" id="1.10.10.10">
    <property type="entry name" value="Winged helix-like DNA-binding domain superfamily/Winged helix DNA-binding domain"/>
    <property type="match status" value="1"/>
</dbReference>
<dbReference type="PRINTS" id="PR00039">
    <property type="entry name" value="HTHLYSR"/>
</dbReference>
<name>A0ABS9SCE3_9GAMM</name>